<gene>
    <name evidence="3" type="ORF">C7455_103122</name>
</gene>
<keyword evidence="4" id="KW-1185">Reference proteome</keyword>
<feature type="signal peptide" evidence="2">
    <location>
        <begin position="1"/>
        <end position="21"/>
    </location>
</feature>
<evidence type="ECO:0000313" key="3">
    <source>
        <dbReference type="EMBL" id="PWK60924.1"/>
    </source>
</evidence>
<dbReference type="PANTHER" id="PTHR36302">
    <property type="entry name" value="BLR7088 PROTEIN"/>
    <property type="match status" value="1"/>
</dbReference>
<proteinExistence type="predicted"/>
<accession>A0A316GIQ9</accession>
<dbReference type="OrthoDB" id="9796962at2"/>
<evidence type="ECO:0000256" key="1">
    <source>
        <dbReference type="SAM" id="MobiDB-lite"/>
    </source>
</evidence>
<dbReference type="Pfam" id="PF04314">
    <property type="entry name" value="PCuAC"/>
    <property type="match status" value="1"/>
</dbReference>
<sequence>MSLKHILCAGLFAALPSLASAHVVIEDAYARASSPLAQSGAIFMSIYNHNDYDDVLIGADSDIAERLELHTHIQTSDGVMRMVEIEGGIPIAADETVLLERGGLHVMLLGLTRPLEQGDTFTVRLIFETSDPVEIEVPVDLERMPAEGGAMQHGDGHGHAHGHNHGG</sequence>
<keyword evidence="2" id="KW-0732">Signal</keyword>
<organism evidence="3 4">
    <name type="scientific">Roseicyclus mahoneyensis</name>
    <dbReference type="NCBI Taxonomy" id="164332"/>
    <lineage>
        <taxon>Bacteria</taxon>
        <taxon>Pseudomonadati</taxon>
        <taxon>Pseudomonadota</taxon>
        <taxon>Alphaproteobacteria</taxon>
        <taxon>Rhodobacterales</taxon>
        <taxon>Roseobacteraceae</taxon>
        <taxon>Roseicyclus</taxon>
    </lineage>
</organism>
<feature type="chain" id="PRO_5016318005" description="Copper(I)-binding protein" evidence="2">
    <location>
        <begin position="22"/>
        <end position="167"/>
    </location>
</feature>
<dbReference type="EMBL" id="QGGW01000003">
    <property type="protein sequence ID" value="PWK60924.1"/>
    <property type="molecule type" value="Genomic_DNA"/>
</dbReference>
<evidence type="ECO:0008006" key="5">
    <source>
        <dbReference type="Google" id="ProtNLM"/>
    </source>
</evidence>
<comment type="caution">
    <text evidence="3">The sequence shown here is derived from an EMBL/GenBank/DDBJ whole genome shotgun (WGS) entry which is preliminary data.</text>
</comment>
<name>A0A316GIQ9_9RHOB</name>
<dbReference type="InterPro" id="IPR058248">
    <property type="entry name" value="Lxx211020-like"/>
</dbReference>
<dbReference type="RefSeq" id="WP_109667075.1">
    <property type="nucleotide sequence ID" value="NZ_QGGW01000003.1"/>
</dbReference>
<evidence type="ECO:0000256" key="2">
    <source>
        <dbReference type="SAM" id="SignalP"/>
    </source>
</evidence>
<dbReference type="SUPFAM" id="SSF110087">
    <property type="entry name" value="DR1885-like metal-binding protein"/>
    <property type="match status" value="1"/>
</dbReference>
<dbReference type="Gene3D" id="2.60.40.1890">
    <property type="entry name" value="PCu(A)C copper chaperone"/>
    <property type="match status" value="1"/>
</dbReference>
<dbReference type="AlphaFoldDB" id="A0A316GIQ9"/>
<dbReference type="InterPro" id="IPR007410">
    <property type="entry name" value="LpqE-like"/>
</dbReference>
<feature type="region of interest" description="Disordered" evidence="1">
    <location>
        <begin position="146"/>
        <end position="167"/>
    </location>
</feature>
<dbReference type="Proteomes" id="UP000245708">
    <property type="component" value="Unassembled WGS sequence"/>
</dbReference>
<reference evidence="3 4" key="1">
    <citation type="submission" date="2018-05" db="EMBL/GenBank/DDBJ databases">
        <title>Genomic Encyclopedia of Type Strains, Phase IV (KMG-IV): sequencing the most valuable type-strain genomes for metagenomic binning, comparative biology and taxonomic classification.</title>
        <authorList>
            <person name="Goeker M."/>
        </authorList>
    </citation>
    <scope>NUCLEOTIDE SEQUENCE [LARGE SCALE GENOMIC DNA]</scope>
    <source>
        <strain evidence="3 4">DSM 16097</strain>
    </source>
</reference>
<dbReference type="PANTHER" id="PTHR36302:SF1">
    <property type="entry name" value="COPPER CHAPERONE PCU(A)C"/>
    <property type="match status" value="1"/>
</dbReference>
<evidence type="ECO:0000313" key="4">
    <source>
        <dbReference type="Proteomes" id="UP000245708"/>
    </source>
</evidence>
<dbReference type="InterPro" id="IPR036182">
    <property type="entry name" value="PCuAC_sf"/>
</dbReference>
<protein>
    <recommendedName>
        <fullName evidence="5">Copper(I)-binding protein</fullName>
    </recommendedName>
</protein>